<dbReference type="RefSeq" id="WP_108949083.1">
    <property type="nucleotide sequence ID" value="NZ_CP022187.1"/>
</dbReference>
<proteinExistence type="predicted"/>
<name>A0A2U8GQU7_9RHOO</name>
<keyword evidence="1 2" id="KW-0732">Signal</keyword>
<feature type="chain" id="PRO_5015954615" evidence="2">
    <location>
        <begin position="26"/>
        <end position="284"/>
    </location>
</feature>
<evidence type="ECO:0000313" key="4">
    <source>
        <dbReference type="EMBL" id="AWI75376.1"/>
    </source>
</evidence>
<organism evidence="4 5">
    <name type="scientific">Parazoarcus communis</name>
    <dbReference type="NCBI Taxonomy" id="41977"/>
    <lineage>
        <taxon>Bacteria</taxon>
        <taxon>Pseudomonadati</taxon>
        <taxon>Pseudomonadota</taxon>
        <taxon>Betaproteobacteria</taxon>
        <taxon>Rhodocyclales</taxon>
        <taxon>Zoogloeaceae</taxon>
        <taxon>Parazoarcus</taxon>
    </lineage>
</organism>
<dbReference type="Gene3D" id="3.40.190.10">
    <property type="entry name" value="Periplasmic binding protein-like II"/>
    <property type="match status" value="3"/>
</dbReference>
<protein>
    <submittedName>
        <fullName evidence="4">ABC transporter substrate-binding protein</fullName>
    </submittedName>
</protein>
<dbReference type="InterPro" id="IPR006311">
    <property type="entry name" value="TAT_signal"/>
</dbReference>
<feature type="domain" description="Solute-binding protein family 3/N-terminal" evidence="3">
    <location>
        <begin position="37"/>
        <end position="278"/>
    </location>
</feature>
<dbReference type="Proteomes" id="UP000244930">
    <property type="component" value="Chromosome"/>
</dbReference>
<dbReference type="KEGG" id="acom:CEW83_09245"/>
<evidence type="ECO:0000256" key="1">
    <source>
        <dbReference type="ARBA" id="ARBA00022729"/>
    </source>
</evidence>
<sequence length="284" mass="30475">MKNERRHFLLGAGAMLVAAALPARAAAAELELQQAGALRIAVYANYPPWSDKGQGIDIALGRALAARLGLRAEFVEFPADEDMSDDLRNMVWKGHYLGMRPGDVMLHVPVDRNFAANNDKVTIFAPYHLETMAIARNSARIPAIAGSAANAFEVFTRERIGAELDTHGSDFMLHVLNGRLRDQVTHYRSVPLAAAGLKAGEVAAVIGTRTELEVAFKDAPGVVIDSLQMPELRVTGWPLGMAVKADHPALAAALGDALAELQRSGELGRIFSENGSTHRLPGGI</sequence>
<evidence type="ECO:0000313" key="5">
    <source>
        <dbReference type="Proteomes" id="UP000244930"/>
    </source>
</evidence>
<gene>
    <name evidence="4" type="ORF">CEW83_09245</name>
</gene>
<keyword evidence="5" id="KW-1185">Reference proteome</keyword>
<dbReference type="EMBL" id="CP022187">
    <property type="protein sequence ID" value="AWI75376.1"/>
    <property type="molecule type" value="Genomic_DNA"/>
</dbReference>
<dbReference type="PANTHER" id="PTHR35936">
    <property type="entry name" value="MEMBRANE-BOUND LYTIC MUREIN TRANSGLYCOSYLASE F"/>
    <property type="match status" value="1"/>
</dbReference>
<evidence type="ECO:0000256" key="2">
    <source>
        <dbReference type="SAM" id="SignalP"/>
    </source>
</evidence>
<accession>A0A2U8GQU7</accession>
<dbReference type="AlphaFoldDB" id="A0A2U8GQU7"/>
<dbReference type="SUPFAM" id="SSF53850">
    <property type="entry name" value="Periplasmic binding protein-like II"/>
    <property type="match status" value="1"/>
</dbReference>
<dbReference type="PROSITE" id="PS51318">
    <property type="entry name" value="TAT"/>
    <property type="match status" value="1"/>
</dbReference>
<dbReference type="PANTHER" id="PTHR35936:SF17">
    <property type="entry name" value="ARGININE-BINDING EXTRACELLULAR PROTEIN ARTP"/>
    <property type="match status" value="1"/>
</dbReference>
<evidence type="ECO:0000259" key="3">
    <source>
        <dbReference type="SMART" id="SM00062"/>
    </source>
</evidence>
<reference evidence="4 5" key="1">
    <citation type="submission" date="2017-06" db="EMBL/GenBank/DDBJ databases">
        <title>Azoarcus.</title>
        <authorList>
            <person name="Woo J.-H."/>
            <person name="Kim H.-S."/>
        </authorList>
    </citation>
    <scope>NUCLEOTIDE SEQUENCE [LARGE SCALE GENOMIC DNA]</scope>
    <source>
        <strain evidence="4 5">TSPY31</strain>
    </source>
</reference>
<dbReference type="SMART" id="SM00062">
    <property type="entry name" value="PBPb"/>
    <property type="match status" value="1"/>
</dbReference>
<dbReference type="InterPro" id="IPR001638">
    <property type="entry name" value="Solute-binding_3/MltF_N"/>
</dbReference>
<feature type="signal peptide" evidence="2">
    <location>
        <begin position="1"/>
        <end position="25"/>
    </location>
</feature>